<dbReference type="FunFam" id="2.70.150.10:FF:000002">
    <property type="entry name" value="Copper-transporting ATPase 1, putative"/>
    <property type="match status" value="1"/>
</dbReference>
<evidence type="ECO:0000256" key="13">
    <source>
        <dbReference type="ARBA" id="ARBA00022989"/>
    </source>
</evidence>
<evidence type="ECO:0000256" key="9">
    <source>
        <dbReference type="ARBA" id="ARBA00022833"/>
    </source>
</evidence>
<keyword evidence="12" id="KW-1278">Translocase</keyword>
<evidence type="ECO:0000256" key="3">
    <source>
        <dbReference type="ARBA" id="ARBA00022475"/>
    </source>
</evidence>
<evidence type="ECO:0000256" key="10">
    <source>
        <dbReference type="ARBA" id="ARBA00022840"/>
    </source>
</evidence>
<evidence type="ECO:0000256" key="6">
    <source>
        <dbReference type="ARBA" id="ARBA00022692"/>
    </source>
</evidence>
<evidence type="ECO:0000259" key="18">
    <source>
        <dbReference type="PROSITE" id="PS50846"/>
    </source>
</evidence>
<comment type="catalytic activity">
    <reaction evidence="15">
        <text>Zn(2+)(in) + ATP + H2O = Zn(2+)(out) + ADP + phosphate + H(+)</text>
        <dbReference type="Rhea" id="RHEA:20621"/>
        <dbReference type="ChEBI" id="CHEBI:15377"/>
        <dbReference type="ChEBI" id="CHEBI:15378"/>
        <dbReference type="ChEBI" id="CHEBI:29105"/>
        <dbReference type="ChEBI" id="CHEBI:30616"/>
        <dbReference type="ChEBI" id="CHEBI:43474"/>
        <dbReference type="ChEBI" id="CHEBI:456216"/>
        <dbReference type="EC" id="7.2.2.12"/>
    </reaction>
</comment>
<dbReference type="InterPro" id="IPR018303">
    <property type="entry name" value="ATPase_P-typ_P_site"/>
</dbReference>
<keyword evidence="4" id="KW-0104">Cadmium</keyword>
<keyword evidence="9" id="KW-0862">Zinc</keyword>
<dbReference type="PROSITE" id="PS00154">
    <property type="entry name" value="ATPASE_E1_E2"/>
    <property type="match status" value="1"/>
</dbReference>
<feature type="transmembrane region" description="Helical" evidence="17">
    <location>
        <begin position="109"/>
        <end position="126"/>
    </location>
</feature>
<dbReference type="Pfam" id="PF00702">
    <property type="entry name" value="Hydrolase"/>
    <property type="match status" value="1"/>
</dbReference>
<dbReference type="GO" id="GO:0016887">
    <property type="term" value="F:ATP hydrolysis activity"/>
    <property type="evidence" value="ECO:0007669"/>
    <property type="project" value="InterPro"/>
</dbReference>
<dbReference type="NCBIfam" id="TIGR01512">
    <property type="entry name" value="ATPase-IB2_Cd"/>
    <property type="match status" value="1"/>
</dbReference>
<dbReference type="GO" id="GO:0016463">
    <property type="term" value="F:P-type zinc transporter activity"/>
    <property type="evidence" value="ECO:0007669"/>
    <property type="project" value="UniProtKB-EC"/>
</dbReference>
<dbReference type="SUPFAM" id="SSF56784">
    <property type="entry name" value="HAD-like"/>
    <property type="match status" value="1"/>
</dbReference>
<dbReference type="eggNOG" id="COG2217">
    <property type="taxonomic scope" value="Bacteria"/>
</dbReference>
<dbReference type="GO" id="GO:0046872">
    <property type="term" value="F:metal ion binding"/>
    <property type="evidence" value="ECO:0007669"/>
    <property type="project" value="UniProtKB-KW"/>
</dbReference>
<keyword evidence="7 17" id="KW-0479">Metal-binding</keyword>
<dbReference type="HOGENOM" id="CLU_001771_6_2_9"/>
<dbReference type="InterPro" id="IPR001757">
    <property type="entry name" value="P_typ_ATPase"/>
</dbReference>
<dbReference type="Gene3D" id="3.40.50.1000">
    <property type="entry name" value="HAD superfamily/HAD-like"/>
    <property type="match status" value="1"/>
</dbReference>
<evidence type="ECO:0000256" key="5">
    <source>
        <dbReference type="ARBA" id="ARBA00022553"/>
    </source>
</evidence>
<dbReference type="PANTHER" id="PTHR48085">
    <property type="entry name" value="CADMIUM/ZINC-TRANSPORTING ATPASE HMA2-RELATED"/>
    <property type="match status" value="1"/>
</dbReference>
<keyword evidence="8 17" id="KW-0547">Nucleotide-binding</keyword>
<keyword evidence="13 17" id="KW-1133">Transmembrane helix</keyword>
<reference evidence="20" key="1">
    <citation type="submission" date="2011-12" db="EMBL/GenBank/DDBJ databases">
        <title>Complete sequence of Clostridium clariflavum DSM 19732.</title>
        <authorList>
            <consortium name="US DOE Joint Genome Institute"/>
            <person name="Lucas S."/>
            <person name="Han J."/>
            <person name="Lapidus A."/>
            <person name="Cheng J.-F."/>
            <person name="Goodwin L."/>
            <person name="Pitluck S."/>
            <person name="Peters L."/>
            <person name="Teshima H."/>
            <person name="Detter J.C."/>
            <person name="Han C."/>
            <person name="Tapia R."/>
            <person name="Land M."/>
            <person name="Hauser L."/>
            <person name="Kyrpides N."/>
            <person name="Ivanova N."/>
            <person name="Pagani I."/>
            <person name="Kitzmiller T."/>
            <person name="Lynd L."/>
            <person name="Izquierdo J."/>
            <person name="Woyke T."/>
        </authorList>
    </citation>
    <scope>NUCLEOTIDE SEQUENCE [LARGE SCALE GENOMIC DNA]</scope>
    <source>
        <strain evidence="20">DSM 19732 / NBRC 101661 / EBR45</strain>
    </source>
</reference>
<dbReference type="InterPro" id="IPR059000">
    <property type="entry name" value="ATPase_P-type_domA"/>
</dbReference>
<dbReference type="SFLD" id="SFLDF00027">
    <property type="entry name" value="p-type_atpase"/>
    <property type="match status" value="1"/>
</dbReference>
<dbReference type="InterPro" id="IPR008250">
    <property type="entry name" value="ATPase_P-typ_transduc_dom_A_sf"/>
</dbReference>
<dbReference type="InterPro" id="IPR023299">
    <property type="entry name" value="ATPase_P-typ_cyto_dom_N"/>
</dbReference>
<evidence type="ECO:0000256" key="7">
    <source>
        <dbReference type="ARBA" id="ARBA00022723"/>
    </source>
</evidence>
<feature type="transmembrane region" description="Helical" evidence="17">
    <location>
        <begin position="366"/>
        <end position="387"/>
    </location>
</feature>
<keyword evidence="11" id="KW-0460">Magnesium</keyword>
<dbReference type="InterPro" id="IPR051014">
    <property type="entry name" value="Cation_Transport_ATPase_IB"/>
</dbReference>
<keyword evidence="14 17" id="KW-0472">Membrane</keyword>
<dbReference type="STRING" id="720554.Clocl_3242"/>
<accession>G8LWB0</accession>
<keyword evidence="20" id="KW-1185">Reference proteome</keyword>
<keyword evidence="10 17" id="KW-0067">ATP-binding</keyword>
<dbReference type="CDD" id="cd07548">
    <property type="entry name" value="P-type_ATPase-Cd_Zn_Co_like"/>
    <property type="match status" value="1"/>
</dbReference>
<evidence type="ECO:0000313" key="20">
    <source>
        <dbReference type="Proteomes" id="UP000005435"/>
    </source>
</evidence>
<evidence type="ECO:0000256" key="15">
    <source>
        <dbReference type="ARBA" id="ARBA00047308"/>
    </source>
</evidence>
<dbReference type="PANTHER" id="PTHR48085:SF5">
    <property type="entry name" value="CADMIUM_ZINC-TRANSPORTING ATPASE HMA4-RELATED"/>
    <property type="match status" value="1"/>
</dbReference>
<proteinExistence type="inferred from homology"/>
<dbReference type="PROSITE" id="PS50846">
    <property type="entry name" value="HMA_2"/>
    <property type="match status" value="1"/>
</dbReference>
<evidence type="ECO:0000256" key="11">
    <source>
        <dbReference type="ARBA" id="ARBA00022842"/>
    </source>
</evidence>
<dbReference type="KEGG" id="ccl:Clocl_3242"/>
<dbReference type="Gene3D" id="2.70.150.10">
    <property type="entry name" value="Calcium-transporting ATPase, cytoplasmic transduction domain A"/>
    <property type="match status" value="1"/>
</dbReference>
<dbReference type="InterPro" id="IPR006121">
    <property type="entry name" value="HMA_dom"/>
</dbReference>
<feature type="domain" description="HMA" evidence="18">
    <location>
        <begin position="18"/>
        <end position="90"/>
    </location>
</feature>
<evidence type="ECO:0000256" key="16">
    <source>
        <dbReference type="ARBA" id="ARBA00049338"/>
    </source>
</evidence>
<keyword evidence="6 17" id="KW-0812">Transmembrane</keyword>
<evidence type="ECO:0000256" key="4">
    <source>
        <dbReference type="ARBA" id="ARBA00022539"/>
    </source>
</evidence>
<dbReference type="Proteomes" id="UP000005435">
    <property type="component" value="Chromosome"/>
</dbReference>
<keyword evidence="3 17" id="KW-1003">Cell membrane</keyword>
<dbReference type="NCBIfam" id="TIGR01494">
    <property type="entry name" value="ATPase_P-type"/>
    <property type="match status" value="1"/>
</dbReference>
<dbReference type="NCBIfam" id="TIGR01525">
    <property type="entry name" value="ATPase-IB_hvy"/>
    <property type="match status" value="1"/>
</dbReference>
<dbReference type="SFLD" id="SFLDS00003">
    <property type="entry name" value="Haloacid_Dehalogenase"/>
    <property type="match status" value="1"/>
</dbReference>
<organism evidence="19 20">
    <name type="scientific">Acetivibrio clariflavus (strain DSM 19732 / NBRC 101661 / EBR45)</name>
    <name type="common">Clostridium clariflavum</name>
    <dbReference type="NCBI Taxonomy" id="720554"/>
    <lineage>
        <taxon>Bacteria</taxon>
        <taxon>Bacillati</taxon>
        <taxon>Bacillota</taxon>
        <taxon>Clostridia</taxon>
        <taxon>Eubacteriales</taxon>
        <taxon>Oscillospiraceae</taxon>
        <taxon>Acetivibrio</taxon>
    </lineage>
</organism>
<keyword evidence="5" id="KW-0597">Phosphoprotein</keyword>
<evidence type="ECO:0000256" key="17">
    <source>
        <dbReference type="RuleBase" id="RU362081"/>
    </source>
</evidence>
<dbReference type="InterPro" id="IPR036163">
    <property type="entry name" value="HMA_dom_sf"/>
</dbReference>
<evidence type="ECO:0000256" key="12">
    <source>
        <dbReference type="ARBA" id="ARBA00022967"/>
    </source>
</evidence>
<dbReference type="Gene3D" id="3.40.1110.10">
    <property type="entry name" value="Calcium-transporting ATPase, cytoplasmic domain N"/>
    <property type="match status" value="1"/>
</dbReference>
<name>G8LWB0_ACECE</name>
<comment type="similarity">
    <text evidence="2 17">Belongs to the cation transport ATPase (P-type) (TC 3.A.3) family. Type IB subfamily.</text>
</comment>
<comment type="subcellular location">
    <subcellularLocation>
        <location evidence="1">Cell membrane</location>
        <topology evidence="1">Multi-pass membrane protein</topology>
    </subcellularLocation>
</comment>
<dbReference type="SUPFAM" id="SSF81653">
    <property type="entry name" value="Calcium ATPase, transduction domain A"/>
    <property type="match status" value="1"/>
</dbReference>
<dbReference type="AlphaFoldDB" id="G8LWB0"/>
<reference evidence="19 20" key="2">
    <citation type="journal article" date="2012" name="Stand. Genomic Sci.">
        <title>Complete Genome Sequence of Clostridium clariflavum DSM 19732.</title>
        <authorList>
            <person name="Izquierdo J.A."/>
            <person name="Goodwin L."/>
            <person name="Davenport K.W."/>
            <person name="Teshima H."/>
            <person name="Bruce D."/>
            <person name="Detter C."/>
            <person name="Tapia R."/>
            <person name="Han S."/>
            <person name="Land M."/>
            <person name="Hauser L."/>
            <person name="Jeffries C.D."/>
            <person name="Han J."/>
            <person name="Pitluck S."/>
            <person name="Nolan M."/>
            <person name="Chen A."/>
            <person name="Huntemann M."/>
            <person name="Mavromatis K."/>
            <person name="Mikhailova N."/>
            <person name="Liolios K."/>
            <person name="Woyke T."/>
            <person name="Lynd L.R."/>
        </authorList>
    </citation>
    <scope>NUCLEOTIDE SEQUENCE [LARGE SCALE GENOMIC DNA]</scope>
    <source>
        <strain evidence="20">DSM 19732 / NBRC 101661 / EBR45</strain>
    </source>
</reference>
<dbReference type="InterPro" id="IPR023214">
    <property type="entry name" value="HAD_sf"/>
</dbReference>
<dbReference type="InterPro" id="IPR036412">
    <property type="entry name" value="HAD-like_sf"/>
</dbReference>
<gene>
    <name evidence="19" type="ordered locus">Clocl_3242</name>
</gene>
<dbReference type="Pfam" id="PF00122">
    <property type="entry name" value="E1-E2_ATPase"/>
    <property type="match status" value="1"/>
</dbReference>
<dbReference type="PROSITE" id="PS01047">
    <property type="entry name" value="HMA_1"/>
    <property type="match status" value="1"/>
</dbReference>
<dbReference type="GO" id="GO:0005886">
    <property type="term" value="C:plasma membrane"/>
    <property type="evidence" value="ECO:0007669"/>
    <property type="project" value="UniProtKB-SubCell"/>
</dbReference>
<dbReference type="SFLD" id="SFLDG00002">
    <property type="entry name" value="C1.7:_P-type_atpase_like"/>
    <property type="match status" value="1"/>
</dbReference>
<dbReference type="GO" id="GO:0005524">
    <property type="term" value="F:ATP binding"/>
    <property type="evidence" value="ECO:0007669"/>
    <property type="project" value="UniProtKB-UniRule"/>
</dbReference>
<sequence length="725" mass="78904">MNENFEDIGIEEGVTMENAKELILEGLDCANCASKIEQEVKKIKGVKNASVDFVSSKLNIEAENKDVLADITIAVTKIVKNIEVDIKVVEPENKSDNINVFDELFNKKTLARFGSGIALFVIPLIFELPHWIELLMFVASYLIFGVDVIYKAYKNLLGKHFFDENFLMSIATFGAFAIGEYAEGVAVMLFYQVGEIFQDMAVNHSRNSIKALFDLRPDYANLEVNGEIKKVSPEEVKVGDYIIVKPGEKVPLDGRVVEGRSVIDASALTGESLPVEVEPGDEVLSGVVNKIGLITVEVTKEFQQSTVSRILDLVQNAGSKKAATENFITKFARYYTPIVVLIALLLAFIPPIITRGTGIAQWINRALVFLVVSCPCALVISIPLGFFGGIGGASKKGILVKGGNYLEALNSIDTVVFDKTGTLTKGVFSVNEIIAFDGFSKDEILEIASYAENFSNHPIAATILNEYKGKIDKSSIKDHIEIPGYGIKVIAEGKEILVGNSKLLKRENIKVPEADEIGTIVYVALDGKCVGYIVISDQLKDDSADTIKELKKMGVRRTIMLTGDNSATGSKIARELGLDAVYSELLPDQKVERFEELYENKLTKGNIIYVGDGINDAPVIARADVGIAMGALGSDAAIEAADIVLLTDEPSKLINAIKIARRTRSIVWQNIVFALSVKVLVLALGVFGIANMWEAVFADVGVALLAVLNSTRAMNEGKVAEEQKS</sequence>
<dbReference type="PRINTS" id="PR00941">
    <property type="entry name" value="CDATPASE"/>
</dbReference>
<dbReference type="CDD" id="cd00371">
    <property type="entry name" value="HMA"/>
    <property type="match status" value="1"/>
</dbReference>
<evidence type="ECO:0000313" key="19">
    <source>
        <dbReference type="EMBL" id="AEV69757.1"/>
    </source>
</evidence>
<dbReference type="SUPFAM" id="SSF55008">
    <property type="entry name" value="HMA, heavy metal-associated domain"/>
    <property type="match status" value="1"/>
</dbReference>
<dbReference type="Gene3D" id="3.30.70.100">
    <property type="match status" value="1"/>
</dbReference>
<dbReference type="FunFam" id="3.40.1110.10:FF:000066">
    <property type="entry name" value="Cadmium-translocating P-type ATPase"/>
    <property type="match status" value="1"/>
</dbReference>
<dbReference type="EMBL" id="CP003065">
    <property type="protein sequence ID" value="AEV69757.1"/>
    <property type="molecule type" value="Genomic_DNA"/>
</dbReference>
<feature type="transmembrane region" description="Helical" evidence="17">
    <location>
        <begin position="334"/>
        <end position="354"/>
    </location>
</feature>
<protein>
    <submittedName>
        <fullName evidence="19">Heavy metal-translocating P-type ATPase, Cd/Co/Hg/Pb/Zn-transporting</fullName>
    </submittedName>
</protein>
<feature type="transmembrane region" description="Helical" evidence="17">
    <location>
        <begin position="667"/>
        <end position="690"/>
    </location>
</feature>
<evidence type="ECO:0000256" key="2">
    <source>
        <dbReference type="ARBA" id="ARBA00006024"/>
    </source>
</evidence>
<dbReference type="SUPFAM" id="SSF81665">
    <property type="entry name" value="Calcium ATPase, transmembrane domain M"/>
    <property type="match status" value="1"/>
</dbReference>
<dbReference type="InterPro" id="IPR044492">
    <property type="entry name" value="P_typ_ATPase_HD_dom"/>
</dbReference>
<evidence type="ECO:0000256" key="14">
    <source>
        <dbReference type="ARBA" id="ARBA00023136"/>
    </source>
</evidence>
<dbReference type="InterPro" id="IPR023298">
    <property type="entry name" value="ATPase_P-typ_TM_dom_sf"/>
</dbReference>
<dbReference type="GO" id="GO:0008551">
    <property type="term" value="F:P-type cadmium transporter activity"/>
    <property type="evidence" value="ECO:0007669"/>
    <property type="project" value="UniProtKB-EC"/>
</dbReference>
<evidence type="ECO:0000256" key="1">
    <source>
        <dbReference type="ARBA" id="ARBA00004651"/>
    </source>
</evidence>
<evidence type="ECO:0000256" key="8">
    <source>
        <dbReference type="ARBA" id="ARBA00022741"/>
    </source>
</evidence>
<dbReference type="PRINTS" id="PR00119">
    <property type="entry name" value="CATATPASE"/>
</dbReference>
<dbReference type="Pfam" id="PF00403">
    <property type="entry name" value="HMA"/>
    <property type="match status" value="1"/>
</dbReference>
<comment type="catalytic activity">
    <reaction evidence="16">
        <text>Cd(2+)(in) + ATP + H2O = Cd(2+)(out) + ADP + phosphate + H(+)</text>
        <dbReference type="Rhea" id="RHEA:12132"/>
        <dbReference type="ChEBI" id="CHEBI:15377"/>
        <dbReference type="ChEBI" id="CHEBI:15378"/>
        <dbReference type="ChEBI" id="CHEBI:30616"/>
        <dbReference type="ChEBI" id="CHEBI:43474"/>
        <dbReference type="ChEBI" id="CHEBI:48775"/>
        <dbReference type="ChEBI" id="CHEBI:456216"/>
        <dbReference type="EC" id="7.2.2.21"/>
    </reaction>
</comment>
<dbReference type="InterPro" id="IPR027256">
    <property type="entry name" value="P-typ_ATPase_IB"/>
</dbReference>
<dbReference type="InterPro" id="IPR017969">
    <property type="entry name" value="Heavy-metal-associated_CS"/>
</dbReference>